<keyword evidence="1" id="KW-1133">Transmembrane helix</keyword>
<dbReference type="OrthoDB" id="10635618at2759"/>
<sequence>MLAWVITGPAPARATHRAQTCAHTNGPRHFKTVQACSVRDAFQRHESRLDQLREAGLAGVGQNSLIDLLERFDILLHELLQITAADPSLSKLVEQAAFSSGPAGRQYAQILLAQFVKVCDQRTNGMALNAFQRNVSFRANRIFNPARIASFYSVFLESVDWSTAASALAYVGIPPQTYMVERTSLGRVFTYDPSQRTKDIVYVRGPNDGPFDVLIDVDRLLKHVLTIQLDIDLSALKEDYDASARRIELVSISEGSAMGARLSPHEWLMAQIPDDALAQHVRDVVMGIVRVALEMSLSCEWCESVRVRPNSDPLLAAMAPCMFAVALCFAGILDQYEKNWARRRSSGAEEDLRALGLTFSEDESGLSLLWKRP</sequence>
<comment type="caution">
    <text evidence="2">The sequence shown here is derived from an EMBL/GenBank/DDBJ whole genome shotgun (WGS) entry which is preliminary data.</text>
</comment>
<gene>
    <name evidence="2" type="ORF">FVE85_0976</name>
</gene>
<keyword evidence="3" id="KW-1185">Reference proteome</keyword>
<evidence type="ECO:0000256" key="1">
    <source>
        <dbReference type="SAM" id="Phobius"/>
    </source>
</evidence>
<name>A0A5J4Z3M9_PORPP</name>
<proteinExistence type="predicted"/>
<keyword evidence="1" id="KW-0812">Transmembrane</keyword>
<dbReference type="Proteomes" id="UP000324585">
    <property type="component" value="Unassembled WGS sequence"/>
</dbReference>
<feature type="transmembrane region" description="Helical" evidence="1">
    <location>
        <begin position="314"/>
        <end position="333"/>
    </location>
</feature>
<protein>
    <submittedName>
        <fullName evidence="2">Uncharacterized protein</fullName>
    </submittedName>
</protein>
<reference evidence="3" key="1">
    <citation type="journal article" date="2019" name="Nat. Commun.">
        <title>Expansion of phycobilisome linker gene families in mesophilic red algae.</title>
        <authorList>
            <person name="Lee J."/>
            <person name="Kim D."/>
            <person name="Bhattacharya D."/>
            <person name="Yoon H.S."/>
        </authorList>
    </citation>
    <scope>NUCLEOTIDE SEQUENCE [LARGE SCALE GENOMIC DNA]</scope>
    <source>
        <strain evidence="3">CCMP 1328</strain>
    </source>
</reference>
<keyword evidence="1" id="KW-0472">Membrane</keyword>
<evidence type="ECO:0000313" key="3">
    <source>
        <dbReference type="Proteomes" id="UP000324585"/>
    </source>
</evidence>
<dbReference type="AlphaFoldDB" id="A0A5J4Z3M9"/>
<accession>A0A5J4Z3M9</accession>
<dbReference type="EMBL" id="VRMN01000002">
    <property type="protein sequence ID" value="KAA8497247.1"/>
    <property type="molecule type" value="Genomic_DNA"/>
</dbReference>
<organism evidence="2 3">
    <name type="scientific">Porphyridium purpureum</name>
    <name type="common">Red alga</name>
    <name type="synonym">Porphyridium cruentum</name>
    <dbReference type="NCBI Taxonomy" id="35688"/>
    <lineage>
        <taxon>Eukaryota</taxon>
        <taxon>Rhodophyta</taxon>
        <taxon>Bangiophyceae</taxon>
        <taxon>Porphyridiales</taxon>
        <taxon>Porphyridiaceae</taxon>
        <taxon>Porphyridium</taxon>
    </lineage>
</organism>
<evidence type="ECO:0000313" key="2">
    <source>
        <dbReference type="EMBL" id="KAA8497247.1"/>
    </source>
</evidence>